<feature type="region of interest" description="Disordered" evidence="1">
    <location>
        <begin position="139"/>
        <end position="170"/>
    </location>
</feature>
<dbReference type="OrthoDB" id="1414261at2759"/>
<evidence type="ECO:0000256" key="1">
    <source>
        <dbReference type="SAM" id="MobiDB-lite"/>
    </source>
</evidence>
<dbReference type="PANTHER" id="PTHR46250:SF15">
    <property type="entry name" value="OS01G0523800 PROTEIN"/>
    <property type="match status" value="1"/>
</dbReference>
<organism evidence="2 3">
    <name type="scientific">Carnegiea gigantea</name>
    <dbReference type="NCBI Taxonomy" id="171969"/>
    <lineage>
        <taxon>Eukaryota</taxon>
        <taxon>Viridiplantae</taxon>
        <taxon>Streptophyta</taxon>
        <taxon>Embryophyta</taxon>
        <taxon>Tracheophyta</taxon>
        <taxon>Spermatophyta</taxon>
        <taxon>Magnoliopsida</taxon>
        <taxon>eudicotyledons</taxon>
        <taxon>Gunneridae</taxon>
        <taxon>Pentapetalae</taxon>
        <taxon>Caryophyllales</taxon>
        <taxon>Cactineae</taxon>
        <taxon>Cactaceae</taxon>
        <taxon>Cactoideae</taxon>
        <taxon>Echinocereeae</taxon>
        <taxon>Carnegiea</taxon>
    </lineage>
</organism>
<comment type="caution">
    <text evidence="2">The sequence shown here is derived from an EMBL/GenBank/DDBJ whole genome shotgun (WGS) entry which is preliminary data.</text>
</comment>
<evidence type="ECO:0000313" key="2">
    <source>
        <dbReference type="EMBL" id="KAJ8450592.1"/>
    </source>
</evidence>
<accession>A0A9Q1KW11</accession>
<proteinExistence type="predicted"/>
<reference evidence="2" key="1">
    <citation type="submission" date="2022-04" db="EMBL/GenBank/DDBJ databases">
        <title>Carnegiea gigantea Genome sequencing and assembly v2.</title>
        <authorList>
            <person name="Copetti D."/>
            <person name="Sanderson M.J."/>
            <person name="Burquez A."/>
            <person name="Wojciechowski M.F."/>
        </authorList>
    </citation>
    <scope>NUCLEOTIDE SEQUENCE</scope>
    <source>
        <strain evidence="2">SGP5-SGP5p</strain>
        <tissue evidence="2">Aerial part</tissue>
    </source>
</reference>
<keyword evidence="3" id="KW-1185">Reference proteome</keyword>
<evidence type="ECO:0000313" key="3">
    <source>
        <dbReference type="Proteomes" id="UP001153076"/>
    </source>
</evidence>
<dbReference type="AlphaFoldDB" id="A0A9Q1KW11"/>
<sequence length="286" mass="32860">MDVSQSSQIGKVKNKRFWTKEEEWALVYRSLELRADPQWKAEENFKGGYLVKLEKTMTGKCPESGLKVYPRIDSKTKWFRDKYNNHKHAKGLWGVPFPFLDELGKIFGADKATEASCEDYVEAMDNLYNDNEAIDLEMDGEDEEDESVQSAQPSPQLSKKARKEKTSMGKGKKRMLEVIDLTFTFTNMSSNISGFISSMNSHLETIASAFTTTQQHEQVIMARELHLDQKQKELDGKKQGLFNEVTKIPRLTRVEAMMAAKKLVSNENSLTIFYECPNDEWKKELT</sequence>
<dbReference type="Proteomes" id="UP001153076">
    <property type="component" value="Unassembled WGS sequence"/>
</dbReference>
<feature type="compositionally biased region" description="Polar residues" evidence="1">
    <location>
        <begin position="148"/>
        <end position="157"/>
    </location>
</feature>
<gene>
    <name evidence="2" type="ORF">Cgig2_020229</name>
</gene>
<dbReference type="PANTHER" id="PTHR46250">
    <property type="entry name" value="MYB/SANT-LIKE DNA-BINDING DOMAIN PROTEIN-RELATED"/>
    <property type="match status" value="1"/>
</dbReference>
<dbReference type="EMBL" id="JAKOGI010000014">
    <property type="protein sequence ID" value="KAJ8450592.1"/>
    <property type="molecule type" value="Genomic_DNA"/>
</dbReference>
<name>A0A9Q1KW11_9CARY</name>
<protein>
    <submittedName>
        <fullName evidence="2">Uncharacterized protein</fullName>
    </submittedName>
</protein>